<dbReference type="RefSeq" id="XP_037884307.1">
    <property type="nucleotide sequence ID" value="XM_038028379.1"/>
</dbReference>
<evidence type="ECO:0000256" key="4">
    <source>
        <dbReference type="ARBA" id="ARBA00022692"/>
    </source>
</evidence>
<evidence type="ECO:0000256" key="9">
    <source>
        <dbReference type="ARBA" id="ARBA00022989"/>
    </source>
</evidence>
<comment type="subcellular location">
    <subcellularLocation>
        <location evidence="1">Mitochondrion inner membrane</location>
        <topology evidence="1">Multi-pass membrane protein</topology>
    </subcellularLocation>
</comment>
<dbReference type="InterPro" id="IPR011992">
    <property type="entry name" value="EF-hand-dom_pair"/>
</dbReference>
<dbReference type="InterPro" id="IPR002048">
    <property type="entry name" value="EF_hand_dom"/>
</dbReference>
<dbReference type="Gene3D" id="1.50.40.10">
    <property type="entry name" value="Mitochondrial carrier domain"/>
    <property type="match status" value="1"/>
</dbReference>
<organism evidence="15 16">
    <name type="scientific">Glossina fuscipes</name>
    <dbReference type="NCBI Taxonomy" id="7396"/>
    <lineage>
        <taxon>Eukaryota</taxon>
        <taxon>Metazoa</taxon>
        <taxon>Ecdysozoa</taxon>
        <taxon>Arthropoda</taxon>
        <taxon>Hexapoda</taxon>
        <taxon>Insecta</taxon>
        <taxon>Pterygota</taxon>
        <taxon>Neoptera</taxon>
        <taxon>Endopterygota</taxon>
        <taxon>Diptera</taxon>
        <taxon>Brachycera</taxon>
        <taxon>Muscomorpha</taxon>
        <taxon>Hippoboscoidea</taxon>
        <taxon>Glossinidae</taxon>
        <taxon>Glossina</taxon>
    </lineage>
</organism>
<dbReference type="FunFam" id="1.10.238.10:FF:000416">
    <property type="entry name" value="Aralar1, isoform F"/>
    <property type="match status" value="1"/>
</dbReference>
<dbReference type="SMART" id="SM00054">
    <property type="entry name" value="EFh"/>
    <property type="match status" value="3"/>
</dbReference>
<dbReference type="PRINTS" id="PR00926">
    <property type="entry name" value="MITOCARRIER"/>
</dbReference>
<evidence type="ECO:0000256" key="5">
    <source>
        <dbReference type="ARBA" id="ARBA00022723"/>
    </source>
</evidence>
<dbReference type="Pfam" id="PF00153">
    <property type="entry name" value="Mito_carr"/>
    <property type="match status" value="3"/>
</dbReference>
<keyword evidence="5" id="KW-0479">Metal-binding</keyword>
<keyword evidence="9" id="KW-1133">Transmembrane helix</keyword>
<proteinExistence type="inferred from homology"/>
<dbReference type="FunFam" id="1.50.40.10:FF:000004">
    <property type="entry name" value="Calcium-binding mitochondrial carrier protein Aralar1"/>
    <property type="match status" value="1"/>
</dbReference>
<evidence type="ECO:0000256" key="6">
    <source>
        <dbReference type="ARBA" id="ARBA00022737"/>
    </source>
</evidence>
<evidence type="ECO:0000256" key="1">
    <source>
        <dbReference type="ARBA" id="ARBA00004448"/>
    </source>
</evidence>
<feature type="domain" description="EF-hand" evidence="14">
    <location>
        <begin position="165"/>
        <end position="200"/>
    </location>
</feature>
<dbReference type="GO" id="GO:0015183">
    <property type="term" value="F:L-aspartate transmembrane transporter activity"/>
    <property type="evidence" value="ECO:0007669"/>
    <property type="project" value="TreeGrafter"/>
</dbReference>
<dbReference type="GO" id="GO:0043490">
    <property type="term" value="P:malate-aspartate shuttle"/>
    <property type="evidence" value="ECO:0007669"/>
    <property type="project" value="TreeGrafter"/>
</dbReference>
<evidence type="ECO:0000256" key="8">
    <source>
        <dbReference type="ARBA" id="ARBA00022837"/>
    </source>
</evidence>
<accession>A0A8U0WF96</accession>
<evidence type="ECO:0000256" key="12">
    <source>
        <dbReference type="ARBA" id="ARBA00038674"/>
    </source>
</evidence>
<evidence type="ECO:0000256" key="7">
    <source>
        <dbReference type="ARBA" id="ARBA00022792"/>
    </source>
</evidence>
<dbReference type="InterPro" id="IPR051028">
    <property type="entry name" value="Mito_Solute_Carrier"/>
</dbReference>
<evidence type="ECO:0000313" key="15">
    <source>
        <dbReference type="Proteomes" id="UP000092443"/>
    </source>
</evidence>
<feature type="repeat" description="Solcar" evidence="13">
    <location>
        <begin position="531"/>
        <end position="619"/>
    </location>
</feature>
<dbReference type="GO" id="GO:0005743">
    <property type="term" value="C:mitochondrial inner membrane"/>
    <property type="evidence" value="ECO:0007669"/>
    <property type="project" value="UniProtKB-SubCell"/>
</dbReference>
<dbReference type="PANTHER" id="PTHR45678">
    <property type="entry name" value="MITOCHONDRIAL 2-OXODICARBOXYLATE CARRIER 1-RELATED"/>
    <property type="match status" value="1"/>
</dbReference>
<name>A0A8U0WF96_9MUSC</name>
<feature type="repeat" description="Solcar" evidence="13">
    <location>
        <begin position="439"/>
        <end position="523"/>
    </location>
</feature>
<dbReference type="FunFam" id="1.10.238.10:FF:000396">
    <property type="entry name" value="Calcium-binding mitochondrial carrier protein Aralar1"/>
    <property type="match status" value="1"/>
</dbReference>
<comment type="subunit">
    <text evidence="12">Homodimer (via N-terminus).</text>
</comment>
<reference evidence="16" key="1">
    <citation type="submission" date="2025-08" db="UniProtKB">
        <authorList>
            <consortium name="RefSeq"/>
        </authorList>
    </citation>
    <scope>IDENTIFICATION</scope>
    <source>
        <tissue evidence="16">Whole body pupa</tissue>
    </source>
</reference>
<keyword evidence="11 13" id="KW-0472">Membrane</keyword>
<evidence type="ECO:0000259" key="14">
    <source>
        <dbReference type="PROSITE" id="PS50222"/>
    </source>
</evidence>
<dbReference type="InterPro" id="IPR018108">
    <property type="entry name" value="MCP_transmembrane"/>
</dbReference>
<keyword evidence="6" id="KW-0677">Repeat</keyword>
<dbReference type="AlphaFoldDB" id="A0A8U0WF96"/>
<dbReference type="PROSITE" id="PS50920">
    <property type="entry name" value="SOLCAR"/>
    <property type="match status" value="3"/>
</dbReference>
<comment type="similarity">
    <text evidence="2">Belongs to the mitochondrial carrier (TC 2.A.29) family.</text>
</comment>
<dbReference type="GO" id="GO:0005509">
    <property type="term" value="F:calcium ion binding"/>
    <property type="evidence" value="ECO:0007669"/>
    <property type="project" value="InterPro"/>
</dbReference>
<keyword evidence="15" id="KW-1185">Reference proteome</keyword>
<dbReference type="InterPro" id="IPR002067">
    <property type="entry name" value="MCP"/>
</dbReference>
<evidence type="ECO:0000313" key="16">
    <source>
        <dbReference type="RefSeq" id="XP_037884307.1"/>
    </source>
</evidence>
<gene>
    <name evidence="16" type="primary">LOC119634315</name>
</gene>
<feature type="domain" description="EF-hand" evidence="14">
    <location>
        <begin position="94"/>
        <end position="129"/>
    </location>
</feature>
<keyword evidence="3" id="KW-0813">Transport</keyword>
<evidence type="ECO:0000256" key="2">
    <source>
        <dbReference type="ARBA" id="ARBA00006375"/>
    </source>
</evidence>
<evidence type="ECO:0000256" key="13">
    <source>
        <dbReference type="PROSITE-ProRule" id="PRU00282"/>
    </source>
</evidence>
<keyword evidence="7" id="KW-0999">Mitochondrion inner membrane</keyword>
<dbReference type="GeneID" id="119634315"/>
<protein>
    <submittedName>
        <fullName evidence="16">Calcium-binding mitochondrial carrier protein Aralar1 isoform X2</fullName>
    </submittedName>
</protein>
<evidence type="ECO:0000256" key="3">
    <source>
        <dbReference type="ARBA" id="ARBA00022448"/>
    </source>
</evidence>
<dbReference type="PROSITE" id="PS50222">
    <property type="entry name" value="EF_HAND_2"/>
    <property type="match status" value="2"/>
</dbReference>
<keyword evidence="4 13" id="KW-0812">Transmembrane</keyword>
<keyword evidence="8" id="KW-0106">Calcium</keyword>
<dbReference type="Proteomes" id="UP000092443">
    <property type="component" value="Unplaced"/>
</dbReference>
<dbReference type="Gene3D" id="1.10.238.10">
    <property type="entry name" value="EF-hand"/>
    <property type="match status" value="2"/>
</dbReference>
<dbReference type="SUPFAM" id="SSF47473">
    <property type="entry name" value="EF-hand"/>
    <property type="match status" value="2"/>
</dbReference>
<evidence type="ECO:0000256" key="11">
    <source>
        <dbReference type="ARBA" id="ARBA00023136"/>
    </source>
</evidence>
<dbReference type="InterPro" id="IPR023395">
    <property type="entry name" value="MCP_dom_sf"/>
</dbReference>
<dbReference type="SUPFAM" id="SSF103506">
    <property type="entry name" value="Mitochondrial carrier"/>
    <property type="match status" value="1"/>
</dbReference>
<evidence type="ECO:0000256" key="10">
    <source>
        <dbReference type="ARBA" id="ARBA00023128"/>
    </source>
</evidence>
<keyword evidence="10" id="KW-0496">Mitochondrion</keyword>
<feature type="repeat" description="Solcar" evidence="13">
    <location>
        <begin position="340"/>
        <end position="431"/>
    </location>
</feature>
<dbReference type="GO" id="GO:0005313">
    <property type="term" value="F:L-glutamate transmembrane transporter activity"/>
    <property type="evidence" value="ECO:0007669"/>
    <property type="project" value="TreeGrafter"/>
</dbReference>
<dbReference type="PANTHER" id="PTHR45678:SF9">
    <property type="entry name" value="CALCIUM-BINDING MITOCHONDRIAL CARRIER PROTEIN ARALAR1"/>
    <property type="match status" value="1"/>
</dbReference>
<sequence>MQILQVKRAQSGPSFLKRASTDKLREVFLKYASYQKNGEYFMTSEDFVRKFLGLFTDAAFNDESVRLLAGIADTSKDGLISFAEFQAFEGLLCTPDALYKTAFQLFDRQGNGTVSYDNFAEIVQKTELHSKLPFRLDSPFIKRYFGEKKQRLINYAEFTQLLHDFHEEYAMEAFRTKDPAGSGYISPLDFHDIMVNVKRHLLTADVKDNLVAITEGHKVSFPYFMAFTSLLNNMELIKRIYLHATQGNRTEPVTKDELLYAAQTMSQITPLEIDILFQLTGALHHTGWWRRKKFEANRRVVYSDLNNIAPEHYTKHITTRLAEIRAVESPADRSAFIQILESTYRFTLGSMAGAVGATVVYPIDLVKTRMQNQRTGSYIGEVAYRNSWDCFKKVIRHEGFLGLYRGLLPQLMGVAPEKAIKLTVNDLVRDKLSDKQGTIPVWAEVLAGGCAGASQVVFTNPLEIVKIRLQVAGEIAGGAKVRALAVVRDLGLFGLYKGARACLLRDVPFSAIYFPTYAHTKALFADEDGYNHPLTLLAAGAIAGVPAASLVTPADVIKTRLQVVARTGQTTYTGVWDATKKIMAEEGPRAFWKGTAARVFRSSPQFGVTLVTYELLQRLFYVDFGGSHPTGSEVHKSKSIDTLNDIRLNADHIGGYRAAVPLLNGIESKFGLFLPRFQSRHQQHTIESSSTGSKKTS</sequence>